<dbReference type="EMBL" id="JAZGZP010000011">
    <property type="protein sequence ID" value="MFK7000985.1"/>
    <property type="molecule type" value="Genomic_DNA"/>
</dbReference>
<gene>
    <name evidence="1" type="ORF">V3I07_08760</name>
</gene>
<sequence>MILIDWIYRKIEKKKRKSLLKRLEEINENNKIQTLKGINELANFQIANPETIPIIIINFNQLFYLKKLVSFLKQRNFKNIVIIDNCSTYQPLLDYYDLVKKEVVIHLLSENLGHLALWKKRDLYNQYCNGFYVVTDADIVPNDVLGSNFIGDLINLLFKYSDKNKIGLALNINDIPDYYPLKSKVINWERKFWESEIEQNVFSADIDTTFALYWPKFDRLSQYLYPSFFNGIRVAGDFTCKHGGWYLNPKKLTEEQKYYFATANLSNSWKLNEQGDLIGDFINDYL</sequence>
<reference evidence="1 2" key="1">
    <citation type="submission" date="2024-02" db="EMBL/GenBank/DDBJ databases">
        <title>Comparative Genomic Analysis of Flavobacterium Species Causing Columnaris Disease of Freshwater Fish in Thailand: Insights into Virulence and Resistance Mechanisms.</title>
        <authorList>
            <person name="Nguyen D."/>
            <person name="Chokmangmeepisarn P."/>
            <person name="Khianchaikhan K."/>
            <person name="Morishita M."/>
            <person name="Bunnoy A."/>
            <person name="Rodkhum C."/>
        </authorList>
    </citation>
    <scope>NUCLEOTIDE SEQUENCE [LARGE SCALE GENOMIC DNA]</scope>
    <source>
        <strain evidence="1 2">CNRT2201</strain>
    </source>
</reference>
<evidence type="ECO:0008006" key="3">
    <source>
        <dbReference type="Google" id="ProtNLM"/>
    </source>
</evidence>
<protein>
    <recommendedName>
        <fullName evidence="3">Glycosyltransferase 2-like domain-containing protein</fullName>
    </recommendedName>
</protein>
<keyword evidence="2" id="KW-1185">Reference proteome</keyword>
<dbReference type="Proteomes" id="UP001621706">
    <property type="component" value="Unassembled WGS sequence"/>
</dbReference>
<accession>A0ABW8P9Q0</accession>
<evidence type="ECO:0000313" key="1">
    <source>
        <dbReference type="EMBL" id="MFK7000985.1"/>
    </source>
</evidence>
<proteinExistence type="predicted"/>
<evidence type="ECO:0000313" key="2">
    <source>
        <dbReference type="Proteomes" id="UP001621706"/>
    </source>
</evidence>
<dbReference type="RefSeq" id="WP_103715704.1">
    <property type="nucleotide sequence ID" value="NZ_JAZGZP010000011.1"/>
</dbReference>
<comment type="caution">
    <text evidence="1">The sequence shown here is derived from an EMBL/GenBank/DDBJ whole genome shotgun (WGS) entry which is preliminary data.</text>
</comment>
<name>A0ABW8P9Q0_9FLAO</name>
<organism evidence="1 2">
    <name type="scientific">Flavobacterium oreochromis</name>
    <dbReference type="NCBI Taxonomy" id="2906078"/>
    <lineage>
        <taxon>Bacteria</taxon>
        <taxon>Pseudomonadati</taxon>
        <taxon>Bacteroidota</taxon>
        <taxon>Flavobacteriia</taxon>
        <taxon>Flavobacteriales</taxon>
        <taxon>Flavobacteriaceae</taxon>
        <taxon>Flavobacterium</taxon>
    </lineage>
</organism>